<protein>
    <submittedName>
        <fullName evidence="3">Cell envelope integrity inner membrane protein TolA</fullName>
    </submittedName>
</protein>
<dbReference type="GO" id="GO:0016020">
    <property type="term" value="C:membrane"/>
    <property type="evidence" value="ECO:0007669"/>
    <property type="project" value="InterPro"/>
</dbReference>
<dbReference type="InterPro" id="IPR014161">
    <property type="entry name" value="Tol-Pal_TolA"/>
</dbReference>
<feature type="region of interest" description="Disordered" evidence="1">
    <location>
        <begin position="172"/>
        <end position="206"/>
    </location>
</feature>
<name>A0AB38HB59_9PAST</name>
<dbReference type="SUPFAM" id="SSF74653">
    <property type="entry name" value="TolA/TonB C-terminal domain"/>
    <property type="match status" value="1"/>
</dbReference>
<dbReference type="Proteomes" id="UP000254496">
    <property type="component" value="Unassembled WGS sequence"/>
</dbReference>
<dbReference type="GO" id="GO:0019534">
    <property type="term" value="F:toxin transmembrane transporter activity"/>
    <property type="evidence" value="ECO:0007669"/>
    <property type="project" value="InterPro"/>
</dbReference>
<dbReference type="Pfam" id="PF06519">
    <property type="entry name" value="TolA"/>
    <property type="match status" value="1"/>
</dbReference>
<evidence type="ECO:0000313" key="3">
    <source>
        <dbReference type="EMBL" id="STO69547.1"/>
    </source>
</evidence>
<accession>A0AB38HB59</accession>
<dbReference type="NCBIfam" id="TIGR02794">
    <property type="entry name" value="tolA_full"/>
    <property type="match status" value="1"/>
</dbReference>
<feature type="transmembrane region" description="Helical" evidence="2">
    <location>
        <begin position="12"/>
        <end position="33"/>
    </location>
</feature>
<dbReference type="NCBIfam" id="NF007065">
    <property type="entry name" value="PRK09510.1"/>
    <property type="match status" value="1"/>
</dbReference>
<proteinExistence type="predicted"/>
<dbReference type="RefSeq" id="WP_115073449.1">
    <property type="nucleotide sequence ID" value="NZ_UGHE01000002.1"/>
</dbReference>
<evidence type="ECO:0000313" key="4">
    <source>
        <dbReference type="Proteomes" id="UP000254496"/>
    </source>
</evidence>
<evidence type="ECO:0000256" key="2">
    <source>
        <dbReference type="SAM" id="Phobius"/>
    </source>
</evidence>
<comment type="caution">
    <text evidence="3">The sequence shown here is derived from an EMBL/GenBank/DDBJ whole genome shotgun (WGS) entry which is preliminary data.</text>
</comment>
<keyword evidence="2" id="KW-0812">Transmembrane</keyword>
<gene>
    <name evidence="3" type="primary">tolA</name>
    <name evidence="3" type="ORF">NCTC8540_02092</name>
</gene>
<dbReference type="GO" id="GO:0043213">
    <property type="term" value="P:bacteriocin transport"/>
    <property type="evidence" value="ECO:0007669"/>
    <property type="project" value="InterPro"/>
</dbReference>
<reference evidence="3 4" key="1">
    <citation type="submission" date="2018-06" db="EMBL/GenBank/DDBJ databases">
        <authorList>
            <consortium name="Pathogen Informatics"/>
            <person name="Doyle S."/>
        </authorList>
    </citation>
    <scope>NUCLEOTIDE SEQUENCE [LARGE SCALE GENOMIC DNA]</scope>
    <source>
        <strain evidence="3 4">NCTC8540</strain>
    </source>
</reference>
<keyword evidence="2" id="KW-1133">Transmembrane helix</keyword>
<sequence>MRNHRKNKGIDAIFISVILHAILFALLMLGSLYHNVEIMGGGEGDGEVISAVMVDTGSAAREWGRLQEQKKGSSNKPQMPIESEKEDIQKEKIETPEEKIKEQQEQKKLAEQKLKEEKVRQELLEKQALEKQKQLEEATAKKAAEAAKLKAEAEAKRLQALAKQAEEEKKAKAAAEAKQKAEKLEKEKAEKLAKEKAEKLAKEKEAKEKAIKEAKIQAEKEAKAKADMAKRKAEQAALDSFLNGGDIGGGSAKVGGNATVKGSEGIGAGLGTGEGGKTGDQYAAQIKKEIQRRFLKEPGFANKVCVVEVELARDGTITSFRKLSGPDDICTAGLSAVSRTKKVPAAPSDDIYRKYKKFPLEFKLK</sequence>
<dbReference type="EMBL" id="UGHJ01000001">
    <property type="protein sequence ID" value="STO69547.1"/>
    <property type="molecule type" value="Genomic_DNA"/>
</dbReference>
<organism evidence="3 4">
    <name type="scientific">Canicola haemoglobinophilus</name>
    <dbReference type="NCBI Taxonomy" id="733"/>
    <lineage>
        <taxon>Bacteria</taxon>
        <taxon>Pseudomonadati</taxon>
        <taxon>Pseudomonadota</taxon>
        <taxon>Gammaproteobacteria</taxon>
        <taxon>Pasteurellales</taxon>
        <taxon>Pasteurellaceae</taxon>
        <taxon>Canicola</taxon>
    </lineage>
</organism>
<dbReference type="AlphaFoldDB" id="A0AB38HB59"/>
<evidence type="ECO:0000256" key="1">
    <source>
        <dbReference type="SAM" id="MobiDB-lite"/>
    </source>
</evidence>
<dbReference type="Gene3D" id="3.30.1150.10">
    <property type="match status" value="1"/>
</dbReference>
<feature type="region of interest" description="Disordered" evidence="1">
    <location>
        <begin position="65"/>
        <end position="90"/>
    </location>
</feature>
<keyword evidence="2" id="KW-0472">Membrane</keyword>